<dbReference type="Proteomes" id="UP000028012">
    <property type="component" value="Unassembled WGS sequence"/>
</dbReference>
<proteinExistence type="predicted"/>
<reference evidence="2 3" key="1">
    <citation type="submission" date="2014-09" db="EMBL/GenBank/DDBJ databases">
        <title>A draft genome sequence for Xanthomonas axonopodis pv. vasculorum NCPPB 900.</title>
        <authorList>
            <person name="Harrison J."/>
            <person name="Studholme D.J."/>
        </authorList>
    </citation>
    <scope>NUCLEOTIDE SEQUENCE [LARGE SCALE GENOMIC DNA]</scope>
    <source>
        <strain evidence="2 3">NCPPB 900</strain>
    </source>
</reference>
<dbReference type="RefSeq" id="WP_017157441.1">
    <property type="nucleotide sequence ID" value="NZ_KN173625.1"/>
</dbReference>
<sequence>MAVYVDDAVHLWRDQRWAHLLGDTLDELHAMAARLGIPRRAFQNKLSGAHYDVPAPLRLEAIALGAIPISRHTDRALLKALIANARAQARGEVP</sequence>
<gene>
    <name evidence="2" type="ORF">GW15_0216970</name>
</gene>
<dbReference type="AlphaFoldDB" id="A0A098PW47"/>
<evidence type="ECO:0000313" key="2">
    <source>
        <dbReference type="EMBL" id="KGE50981.1"/>
    </source>
</evidence>
<dbReference type="Pfam" id="PF13223">
    <property type="entry name" value="DUF4031"/>
    <property type="match status" value="1"/>
</dbReference>
<protein>
    <recommendedName>
        <fullName evidence="1">DUF4031 domain-containing protein</fullName>
    </recommendedName>
</protein>
<accession>A0A098PW47</accession>
<name>A0A098PW47_9XANT</name>
<comment type="caution">
    <text evidence="2">The sequence shown here is derived from an EMBL/GenBank/DDBJ whole genome shotgun (WGS) entry which is preliminary data.</text>
</comment>
<evidence type="ECO:0000313" key="3">
    <source>
        <dbReference type="Proteomes" id="UP000028012"/>
    </source>
</evidence>
<feature type="domain" description="DUF4031" evidence="1">
    <location>
        <begin position="3"/>
        <end position="80"/>
    </location>
</feature>
<dbReference type="HOGENOM" id="CLU_165258_2_0_6"/>
<dbReference type="eggNOG" id="ENOG5032ZJ0">
    <property type="taxonomic scope" value="Bacteria"/>
</dbReference>
<evidence type="ECO:0000259" key="1">
    <source>
        <dbReference type="Pfam" id="PF13223"/>
    </source>
</evidence>
<dbReference type="EMBL" id="JPHD02000113">
    <property type="protein sequence ID" value="KGE50981.1"/>
    <property type="molecule type" value="Genomic_DNA"/>
</dbReference>
<dbReference type="STRING" id="325777.GW15_0216970"/>
<organism evidence="2 3">
    <name type="scientific">Xanthomonas axonopodis pv. vasculorum</name>
    <dbReference type="NCBI Taxonomy" id="325777"/>
    <lineage>
        <taxon>Bacteria</taxon>
        <taxon>Pseudomonadati</taxon>
        <taxon>Pseudomonadota</taxon>
        <taxon>Gammaproteobacteria</taxon>
        <taxon>Lysobacterales</taxon>
        <taxon>Lysobacteraceae</taxon>
        <taxon>Xanthomonas</taxon>
    </lineage>
</organism>
<dbReference type="InterPro" id="IPR025109">
    <property type="entry name" value="DUF4031"/>
</dbReference>